<dbReference type="Pfam" id="PF03004">
    <property type="entry name" value="Transposase_24"/>
    <property type="match status" value="1"/>
</dbReference>
<dbReference type="InterPro" id="IPR004252">
    <property type="entry name" value="Probable_transposase_24"/>
</dbReference>
<evidence type="ECO:0000313" key="1">
    <source>
        <dbReference type="EMBL" id="MQM16153.1"/>
    </source>
</evidence>
<name>A0A843XA18_COLES</name>
<feature type="non-terminal residue" evidence="1">
    <location>
        <position position="404"/>
    </location>
</feature>
<dbReference type="AlphaFoldDB" id="A0A843XA18"/>
<organism evidence="1 2">
    <name type="scientific">Colocasia esculenta</name>
    <name type="common">Wild taro</name>
    <name type="synonym">Arum esculentum</name>
    <dbReference type="NCBI Taxonomy" id="4460"/>
    <lineage>
        <taxon>Eukaryota</taxon>
        <taxon>Viridiplantae</taxon>
        <taxon>Streptophyta</taxon>
        <taxon>Embryophyta</taxon>
        <taxon>Tracheophyta</taxon>
        <taxon>Spermatophyta</taxon>
        <taxon>Magnoliopsida</taxon>
        <taxon>Liliopsida</taxon>
        <taxon>Araceae</taxon>
        <taxon>Aroideae</taxon>
        <taxon>Colocasieae</taxon>
        <taxon>Colocasia</taxon>
    </lineage>
</organism>
<dbReference type="Proteomes" id="UP000652761">
    <property type="component" value="Unassembled WGS sequence"/>
</dbReference>
<accession>A0A843XA18</accession>
<protein>
    <submittedName>
        <fullName evidence="1">Uncharacterized protein</fullName>
    </submittedName>
</protein>
<comment type="caution">
    <text evidence="1">The sequence shown here is derived from an EMBL/GenBank/DDBJ whole genome shotgun (WGS) entry which is preliminary data.</text>
</comment>
<gene>
    <name evidence="1" type="ORF">Taro_049109</name>
</gene>
<dbReference type="EMBL" id="NMUH01006867">
    <property type="protein sequence ID" value="MQM16153.1"/>
    <property type="molecule type" value="Genomic_DNA"/>
</dbReference>
<sequence length="404" mass="46489">HHNSSTLLECGVLRWDSGTHQHVLRLTREGRVLVVWGLAREGRVARVLGLPREVVEVLRLGGREGRWRWQGVVQGGEVGDGVGRMSANREWMYRRIVDNEISREFRDGVDGFVEFALRNDLSQIISLYLCVRLQCSCRLRLCLQLQDPSHSLHLRLHLCLQVPSLCLRLQHNLCLRLQMCLQVEPQDVTRNITKALFQYLPGPIAQWKEYPREREVADARIAWDKIAANRFTDYLNKHKTATKKVTGNFDDPWTTQYQERLLGHYEKEKDNHVSYKELFEHTHRRKNTGDFVSQKAKEEIYVEQMVDKYGDDSAQHPEFDPTAWLAATDQAKKGRVFGFGSGLDAGRVISSSQDSHGSTTVVTPSHTLPSDYVREAPLCPDHAIEAHEAERDDHEDEDLRIHDD</sequence>
<reference evidence="1" key="1">
    <citation type="submission" date="2017-07" db="EMBL/GenBank/DDBJ databases">
        <title>Taro Niue Genome Assembly and Annotation.</title>
        <authorList>
            <person name="Atibalentja N."/>
            <person name="Keating K."/>
            <person name="Fields C.J."/>
        </authorList>
    </citation>
    <scope>NUCLEOTIDE SEQUENCE</scope>
    <source>
        <strain evidence="1">Niue_2</strain>
        <tissue evidence="1">Leaf</tissue>
    </source>
</reference>
<dbReference type="OrthoDB" id="1705129at2759"/>
<keyword evidence="2" id="KW-1185">Reference proteome</keyword>
<evidence type="ECO:0000313" key="2">
    <source>
        <dbReference type="Proteomes" id="UP000652761"/>
    </source>
</evidence>
<proteinExistence type="predicted"/>